<organism evidence="2 3">
    <name type="scientific">Mucilaginibacter glaciei</name>
    <dbReference type="NCBI Taxonomy" id="2772109"/>
    <lineage>
        <taxon>Bacteria</taxon>
        <taxon>Pseudomonadati</taxon>
        <taxon>Bacteroidota</taxon>
        <taxon>Sphingobacteriia</taxon>
        <taxon>Sphingobacteriales</taxon>
        <taxon>Sphingobacteriaceae</taxon>
        <taxon>Mucilaginibacter</taxon>
    </lineage>
</organism>
<reference evidence="2" key="1">
    <citation type="submission" date="2020-09" db="EMBL/GenBank/DDBJ databases">
        <title>Novel species of Mucilaginibacter isolated from a glacier on the Tibetan Plateau.</title>
        <authorList>
            <person name="Liu Q."/>
            <person name="Xin Y.-H."/>
        </authorList>
    </citation>
    <scope>NUCLEOTIDE SEQUENCE</scope>
    <source>
        <strain evidence="2">ZB1P21</strain>
    </source>
</reference>
<sequence length="274" mass="31312">MPELYMRLRRLVLLMIVPHLLQLFGCKPKSIYGNNPAVGKYYDINGIKLYVEQYGKGQPLLMLHGNGGDMSAFTENVPYFAKRYHVILVDSRAQGKSTDTSPTLTYEQMADDFATLLDTLKLPKAYVIGWSDGGINSIVMAMRHPDKVIKFASTGANLWPDSTAIEPADWKREFEYYNRHRNRIWTTDAAKNQWKIFMLDWAEPNIKLTDIQKINVPAMIIAGDHDVINDAHTRLIQKNIPNSKLWIVKNSGHGTLIEHAAEFNKQVDAFFQEK</sequence>
<dbReference type="InterPro" id="IPR000073">
    <property type="entry name" value="AB_hydrolase_1"/>
</dbReference>
<dbReference type="EMBL" id="JACWMX010000006">
    <property type="protein sequence ID" value="MBD1394510.1"/>
    <property type="molecule type" value="Genomic_DNA"/>
</dbReference>
<keyword evidence="2" id="KW-0378">Hydrolase</keyword>
<dbReference type="GO" id="GO:0004806">
    <property type="term" value="F:triacylglycerol lipase activity"/>
    <property type="evidence" value="ECO:0007669"/>
    <property type="project" value="TreeGrafter"/>
</dbReference>
<dbReference type="InterPro" id="IPR029058">
    <property type="entry name" value="AB_hydrolase_fold"/>
</dbReference>
<dbReference type="Proteomes" id="UP000619078">
    <property type="component" value="Unassembled WGS sequence"/>
</dbReference>
<dbReference type="AlphaFoldDB" id="A0A926S1W9"/>
<keyword evidence="3" id="KW-1185">Reference proteome</keyword>
<dbReference type="PANTHER" id="PTHR43433">
    <property type="entry name" value="HYDROLASE, ALPHA/BETA FOLD FAMILY PROTEIN"/>
    <property type="match status" value="1"/>
</dbReference>
<dbReference type="Gene3D" id="3.40.50.1820">
    <property type="entry name" value="alpha/beta hydrolase"/>
    <property type="match status" value="1"/>
</dbReference>
<protein>
    <submittedName>
        <fullName evidence="2">Alpha/beta hydrolase</fullName>
    </submittedName>
</protein>
<name>A0A926S1W9_9SPHI</name>
<accession>A0A926S1W9</accession>
<comment type="caution">
    <text evidence="2">The sequence shown here is derived from an EMBL/GenBank/DDBJ whole genome shotgun (WGS) entry which is preliminary data.</text>
</comment>
<feature type="domain" description="AB hydrolase-1" evidence="1">
    <location>
        <begin position="59"/>
        <end position="169"/>
    </location>
</feature>
<dbReference type="PANTHER" id="PTHR43433:SF5">
    <property type="entry name" value="AB HYDROLASE-1 DOMAIN-CONTAINING PROTEIN"/>
    <property type="match status" value="1"/>
</dbReference>
<dbReference type="GO" id="GO:0046503">
    <property type="term" value="P:glycerolipid catabolic process"/>
    <property type="evidence" value="ECO:0007669"/>
    <property type="project" value="TreeGrafter"/>
</dbReference>
<gene>
    <name evidence="2" type="ORF">IDJ76_15475</name>
</gene>
<proteinExistence type="predicted"/>
<dbReference type="InterPro" id="IPR050471">
    <property type="entry name" value="AB_hydrolase"/>
</dbReference>
<evidence type="ECO:0000313" key="2">
    <source>
        <dbReference type="EMBL" id="MBD1394510.1"/>
    </source>
</evidence>
<dbReference type="Pfam" id="PF00561">
    <property type="entry name" value="Abhydrolase_1"/>
    <property type="match status" value="1"/>
</dbReference>
<dbReference type="SUPFAM" id="SSF53474">
    <property type="entry name" value="alpha/beta-Hydrolases"/>
    <property type="match status" value="1"/>
</dbReference>
<dbReference type="RefSeq" id="WP_191164252.1">
    <property type="nucleotide sequence ID" value="NZ_JACWMX010000006.1"/>
</dbReference>
<evidence type="ECO:0000313" key="3">
    <source>
        <dbReference type="Proteomes" id="UP000619078"/>
    </source>
</evidence>
<evidence type="ECO:0000259" key="1">
    <source>
        <dbReference type="Pfam" id="PF00561"/>
    </source>
</evidence>